<reference evidence="1 2" key="1">
    <citation type="submission" date="2020-10" db="EMBL/GenBank/DDBJ databases">
        <authorList>
            <person name="Peeters C."/>
        </authorList>
    </citation>
    <scope>NUCLEOTIDE SEQUENCE [LARGE SCALE GENOMIC DNA]</scope>
    <source>
        <strain evidence="1 2">LMG 27952</strain>
    </source>
</reference>
<dbReference type="EMBL" id="CAJHCQ010000001">
    <property type="protein sequence ID" value="CAD6507804.1"/>
    <property type="molecule type" value="Genomic_DNA"/>
</dbReference>
<gene>
    <name evidence="1" type="ORF">LMG27952_00123</name>
</gene>
<dbReference type="Proteomes" id="UP000656319">
    <property type="component" value="Unassembled WGS sequence"/>
</dbReference>
<organism evidence="1 2">
    <name type="scientific">Paraburkholderia hiiakae</name>
    <dbReference type="NCBI Taxonomy" id="1081782"/>
    <lineage>
        <taxon>Bacteria</taxon>
        <taxon>Pseudomonadati</taxon>
        <taxon>Pseudomonadota</taxon>
        <taxon>Betaproteobacteria</taxon>
        <taxon>Burkholderiales</taxon>
        <taxon>Burkholderiaceae</taxon>
        <taxon>Paraburkholderia</taxon>
    </lineage>
</organism>
<evidence type="ECO:0000313" key="2">
    <source>
        <dbReference type="Proteomes" id="UP000656319"/>
    </source>
</evidence>
<keyword evidence="2" id="KW-1185">Reference proteome</keyword>
<evidence type="ECO:0000313" key="1">
    <source>
        <dbReference type="EMBL" id="CAD6507804.1"/>
    </source>
</evidence>
<protein>
    <submittedName>
        <fullName evidence="1">Uncharacterized protein</fullName>
    </submittedName>
</protein>
<comment type="caution">
    <text evidence="1">The sequence shown here is derived from an EMBL/GenBank/DDBJ whole genome shotgun (WGS) entry which is preliminary data.</text>
</comment>
<accession>A0ABM8N8F4</accession>
<proteinExistence type="predicted"/>
<sequence>MTSCGEGRTCGPTCDTSSEAQALSMSVRGKTIRGRRFLFIMVSCPVCRGAHLGVRESMLARLDCSALTLVCANAHMRVGVARERI</sequence>
<name>A0ABM8N8F4_9BURK</name>